<evidence type="ECO:0000256" key="1">
    <source>
        <dbReference type="ARBA" id="ARBA00022527"/>
    </source>
</evidence>
<name>A0AAU9S2S3_THLAR</name>
<dbReference type="PANTHER" id="PTHR27002:SF851">
    <property type="entry name" value="G-TYPE LECTIN S-RECEPTOR-LIKE SERINE_THREONINE-PROTEIN KINASE SD1-1"/>
    <property type="match status" value="1"/>
</dbReference>
<dbReference type="Proteomes" id="UP000836841">
    <property type="component" value="Unassembled WGS sequence"/>
</dbReference>
<evidence type="ECO:0000313" key="6">
    <source>
        <dbReference type="EMBL" id="CAH2056858.1"/>
    </source>
</evidence>
<evidence type="ECO:0000313" key="7">
    <source>
        <dbReference type="Proteomes" id="UP000836841"/>
    </source>
</evidence>
<dbReference type="SUPFAM" id="SSF56112">
    <property type="entry name" value="Protein kinase-like (PK-like)"/>
    <property type="match status" value="1"/>
</dbReference>
<protein>
    <recommendedName>
        <fullName evidence="8">S-locus receptor kinase C-terminal domain-containing protein</fullName>
    </recommendedName>
</protein>
<dbReference type="GO" id="GO:0005524">
    <property type="term" value="F:ATP binding"/>
    <property type="evidence" value="ECO:0007669"/>
    <property type="project" value="UniProtKB-KW"/>
</dbReference>
<comment type="caution">
    <text evidence="6">The sequence shown here is derived from an EMBL/GenBank/DDBJ whole genome shotgun (WGS) entry which is preliminary data.</text>
</comment>
<evidence type="ECO:0008006" key="8">
    <source>
        <dbReference type="Google" id="ProtNLM"/>
    </source>
</evidence>
<keyword evidence="5" id="KW-0067">ATP-binding</keyword>
<dbReference type="EMBL" id="CAJVSB020000604">
    <property type="protein sequence ID" value="CAH2056858.1"/>
    <property type="molecule type" value="Genomic_DNA"/>
</dbReference>
<keyword evidence="4" id="KW-0418">Kinase</keyword>
<keyword evidence="7" id="KW-1185">Reference proteome</keyword>
<reference evidence="6 7" key="1">
    <citation type="submission" date="2022-03" db="EMBL/GenBank/DDBJ databases">
        <authorList>
            <person name="Nunn A."/>
            <person name="Chopra R."/>
            <person name="Nunn A."/>
            <person name="Contreras Garrido A."/>
        </authorList>
    </citation>
    <scope>NUCLEOTIDE SEQUENCE [LARGE SCALE GENOMIC DNA]</scope>
</reference>
<keyword evidence="3" id="KW-0547">Nucleotide-binding</keyword>
<dbReference type="AlphaFoldDB" id="A0AAU9S2S3"/>
<evidence type="ECO:0000256" key="2">
    <source>
        <dbReference type="ARBA" id="ARBA00022679"/>
    </source>
</evidence>
<keyword evidence="1" id="KW-0723">Serine/threonine-protein kinase</keyword>
<dbReference type="InterPro" id="IPR011009">
    <property type="entry name" value="Kinase-like_dom_sf"/>
</dbReference>
<evidence type="ECO:0000256" key="5">
    <source>
        <dbReference type="ARBA" id="ARBA00022840"/>
    </source>
</evidence>
<dbReference type="PANTHER" id="PTHR27002">
    <property type="entry name" value="RECEPTOR-LIKE SERINE/THREONINE-PROTEIN KINASE SD1-8"/>
    <property type="match status" value="1"/>
</dbReference>
<gene>
    <name evidence="6" type="ORF">TAV2_LOCUS12051</name>
</gene>
<accession>A0AAU9S2S3</accession>
<organism evidence="6 7">
    <name type="scientific">Thlaspi arvense</name>
    <name type="common">Field penny-cress</name>
    <dbReference type="NCBI Taxonomy" id="13288"/>
    <lineage>
        <taxon>Eukaryota</taxon>
        <taxon>Viridiplantae</taxon>
        <taxon>Streptophyta</taxon>
        <taxon>Embryophyta</taxon>
        <taxon>Tracheophyta</taxon>
        <taxon>Spermatophyta</taxon>
        <taxon>Magnoliopsida</taxon>
        <taxon>eudicotyledons</taxon>
        <taxon>Gunneridae</taxon>
        <taxon>Pentapetalae</taxon>
        <taxon>rosids</taxon>
        <taxon>malvids</taxon>
        <taxon>Brassicales</taxon>
        <taxon>Brassicaceae</taxon>
        <taxon>Thlaspideae</taxon>
        <taxon>Thlaspi</taxon>
    </lineage>
</organism>
<evidence type="ECO:0000256" key="4">
    <source>
        <dbReference type="ARBA" id="ARBA00022777"/>
    </source>
</evidence>
<evidence type="ECO:0000256" key="3">
    <source>
        <dbReference type="ARBA" id="ARBA00022741"/>
    </source>
</evidence>
<keyword evidence="2" id="KW-0808">Transferase</keyword>
<dbReference type="GO" id="GO:0005886">
    <property type="term" value="C:plasma membrane"/>
    <property type="evidence" value="ECO:0007669"/>
    <property type="project" value="TreeGrafter"/>
</dbReference>
<dbReference type="Gene3D" id="1.10.510.10">
    <property type="entry name" value="Transferase(Phosphotransferase) domain 1"/>
    <property type="match status" value="1"/>
</dbReference>
<dbReference type="GO" id="GO:0004674">
    <property type="term" value="F:protein serine/threonine kinase activity"/>
    <property type="evidence" value="ECO:0007669"/>
    <property type="project" value="UniProtKB-KW"/>
</dbReference>
<sequence length="104" mass="11761">MDTKAWRLYREGRSMELVDTTIFESCYMSQILRSIQVGLLCVQQNPDDRPTMSSVVLMLGSEGTLPLPKQPGFFTERNPENESVVILHPARTTQESQLMTSPSL</sequence>
<proteinExistence type="predicted"/>